<sequence>MATALTETTEKFVTNCLDMANDMLRLPTKQTWIDYDKEADVLYMSFRKPQRATNTVEMDEDVLLRKDGEDIVGITIMNASMQSGKTQ</sequence>
<gene>
    <name evidence="1" type="ORF">BECKH772A_GA0070896_1000238</name>
    <name evidence="2" type="ORF">BECKH772B_GA0070898_1000234</name>
    <name evidence="3" type="ORF">BECKH772C_GA0070978_1000185</name>
</gene>
<reference evidence="1" key="1">
    <citation type="submission" date="2019-02" db="EMBL/GenBank/DDBJ databases">
        <authorList>
            <person name="Gruber-Vodicka R. H."/>
            <person name="Seah K. B. B."/>
        </authorList>
    </citation>
    <scope>NUCLEOTIDE SEQUENCE</scope>
    <source>
        <strain evidence="3">BECK_SA2B12</strain>
        <strain evidence="1">BECK_SA2B15</strain>
        <strain evidence="2">BECK_SA2B20</strain>
    </source>
</reference>
<evidence type="ECO:0000313" key="3">
    <source>
        <dbReference type="EMBL" id="VFJ95048.1"/>
    </source>
</evidence>
<organism evidence="1">
    <name type="scientific">Candidatus Kentrum eta</name>
    <dbReference type="NCBI Taxonomy" id="2126337"/>
    <lineage>
        <taxon>Bacteria</taxon>
        <taxon>Pseudomonadati</taxon>
        <taxon>Pseudomonadota</taxon>
        <taxon>Gammaproteobacteria</taxon>
        <taxon>Candidatus Kentrum</taxon>
    </lineage>
</organism>
<dbReference type="EMBL" id="CAADFG010000002">
    <property type="protein sequence ID" value="VFJ87157.1"/>
    <property type="molecule type" value="Genomic_DNA"/>
</dbReference>
<evidence type="ECO:0000313" key="2">
    <source>
        <dbReference type="EMBL" id="VFJ88795.1"/>
    </source>
</evidence>
<evidence type="ECO:0000313" key="1">
    <source>
        <dbReference type="EMBL" id="VFJ87157.1"/>
    </source>
</evidence>
<dbReference type="EMBL" id="CAADFJ010000001">
    <property type="protein sequence ID" value="VFJ95048.1"/>
    <property type="molecule type" value="Genomic_DNA"/>
</dbReference>
<proteinExistence type="predicted"/>
<name>A0A450U6F1_9GAMM</name>
<dbReference type="InterPro" id="IPR019270">
    <property type="entry name" value="DUF2283"/>
</dbReference>
<dbReference type="Pfam" id="PF10049">
    <property type="entry name" value="DUF2283"/>
    <property type="match status" value="1"/>
</dbReference>
<protein>
    <submittedName>
        <fullName evidence="1">Uncharacterized protein YuzE</fullName>
    </submittedName>
</protein>
<dbReference type="EMBL" id="CAADFI010000002">
    <property type="protein sequence ID" value="VFJ88795.1"/>
    <property type="molecule type" value="Genomic_DNA"/>
</dbReference>
<accession>A0A450U6F1</accession>
<dbReference type="AlphaFoldDB" id="A0A450U6F1"/>